<dbReference type="Proteomes" id="UP000093523">
    <property type="component" value="Unassembled WGS sequence"/>
</dbReference>
<dbReference type="AlphaFoldDB" id="A0A1B9NTV1"/>
<keyword evidence="1" id="KW-0732">Signal</keyword>
<evidence type="ECO:0000256" key="1">
    <source>
        <dbReference type="SAM" id="SignalP"/>
    </source>
</evidence>
<sequence>MKQWIKIGLLSSTALVSSQVQATNFSVDGRIDAMGGAGTASADYLTGVFYNPALVAIYSRKDDAGLLLPSIGLQVVDKDNMIDDLDNLVKAYDKLDTVGASQALADLSGDAAQIQMGTAIAFAIPNRYLSMNFFAKATLESVSIADVEKQNYGSSIDPAMANVFDISYATVDAAAIGVAEFGVAFSGYTNFLGQNFTVGISPKIQKTYTFNYSASAVDFEFKDMKDNYESGDTSLNFDVGTVWFNGPWRFALAGKNLISQEIQTKETSITVGLTDADIGRLSGDTSYTGGPGKQTRLRQYTYKMEPIYTAGIAFMTNYFVLTADVDLNEQERFVELDDNMQMLRVGAEFDLLYQIQLRGGFKKDLAGTYDDALTAGIGFSPLNMFHLDLAAIYSKDSTYGVSVNMAYEY</sequence>
<dbReference type="STRING" id="688.A6E04_19845"/>
<reference evidence="2 3" key="1">
    <citation type="submission" date="2016-06" db="EMBL/GenBank/DDBJ databases">
        <authorList>
            <person name="Kjaerup R.B."/>
            <person name="Dalgaard T.S."/>
            <person name="Juul-Madsen H.R."/>
        </authorList>
    </citation>
    <scope>NUCLEOTIDE SEQUENCE [LARGE SCALE GENOMIC DNA]</scope>
    <source>
        <strain evidence="2 3">1S159</strain>
    </source>
</reference>
<accession>A0A1B9NTV1</accession>
<evidence type="ECO:0000313" key="2">
    <source>
        <dbReference type="EMBL" id="OCH17107.1"/>
    </source>
</evidence>
<evidence type="ECO:0000313" key="3">
    <source>
        <dbReference type="Proteomes" id="UP000093523"/>
    </source>
</evidence>
<name>A0A1B9NTV1_ALILO</name>
<gene>
    <name evidence="2" type="ORF">A6E04_19845</name>
</gene>
<dbReference type="EMBL" id="MAJU01000031">
    <property type="protein sequence ID" value="OCH17107.1"/>
    <property type="molecule type" value="Genomic_DNA"/>
</dbReference>
<feature type="signal peptide" evidence="1">
    <location>
        <begin position="1"/>
        <end position="22"/>
    </location>
</feature>
<dbReference type="Gene3D" id="2.40.160.60">
    <property type="entry name" value="Outer membrane protein transport protein (OMPP1/FadL/TodX)"/>
    <property type="match status" value="1"/>
</dbReference>
<comment type="caution">
    <text evidence="2">The sequence shown here is derived from an EMBL/GenBank/DDBJ whole genome shotgun (WGS) entry which is preliminary data.</text>
</comment>
<protein>
    <submittedName>
        <fullName evidence="2">Conjugal transfer protein TraF</fullName>
    </submittedName>
</protein>
<dbReference type="Pfam" id="PF13729">
    <property type="entry name" value="TraF_2"/>
    <property type="match status" value="1"/>
</dbReference>
<dbReference type="OrthoDB" id="6077588at2"/>
<proteinExistence type="predicted"/>
<dbReference type="RefSeq" id="WP_065612195.1">
    <property type="nucleotide sequence ID" value="NZ_CAWMPN010000031.1"/>
</dbReference>
<dbReference type="InterPro" id="IPR032811">
    <property type="entry name" value="Put_conjugal_transfer"/>
</dbReference>
<feature type="chain" id="PRO_5008632176" evidence="1">
    <location>
        <begin position="23"/>
        <end position="409"/>
    </location>
</feature>
<organism evidence="2 3">
    <name type="scientific">Aliivibrio logei</name>
    <name type="common">Vibrio logei</name>
    <dbReference type="NCBI Taxonomy" id="688"/>
    <lineage>
        <taxon>Bacteria</taxon>
        <taxon>Pseudomonadati</taxon>
        <taxon>Pseudomonadota</taxon>
        <taxon>Gammaproteobacteria</taxon>
        <taxon>Vibrionales</taxon>
        <taxon>Vibrionaceae</taxon>
        <taxon>Aliivibrio</taxon>
    </lineage>
</organism>